<evidence type="ECO:0000313" key="6">
    <source>
        <dbReference type="Proteomes" id="UP000799539"/>
    </source>
</evidence>
<evidence type="ECO:0000313" key="5">
    <source>
        <dbReference type="EMBL" id="KAF2215798.1"/>
    </source>
</evidence>
<dbReference type="Gene3D" id="1.25.40.20">
    <property type="entry name" value="Ankyrin repeat-containing domain"/>
    <property type="match status" value="1"/>
</dbReference>
<dbReference type="Proteomes" id="UP000799539">
    <property type="component" value="Unassembled WGS sequence"/>
</dbReference>
<reference evidence="5" key="1">
    <citation type="journal article" date="2020" name="Stud. Mycol.">
        <title>101 Dothideomycetes genomes: a test case for predicting lifestyles and emergence of pathogens.</title>
        <authorList>
            <person name="Haridas S."/>
            <person name="Albert R."/>
            <person name="Binder M."/>
            <person name="Bloem J."/>
            <person name="Labutti K."/>
            <person name="Salamov A."/>
            <person name="Andreopoulos B."/>
            <person name="Baker S."/>
            <person name="Barry K."/>
            <person name="Bills G."/>
            <person name="Bluhm B."/>
            <person name="Cannon C."/>
            <person name="Castanera R."/>
            <person name="Culley D."/>
            <person name="Daum C."/>
            <person name="Ezra D."/>
            <person name="Gonzalez J."/>
            <person name="Henrissat B."/>
            <person name="Kuo A."/>
            <person name="Liang C."/>
            <person name="Lipzen A."/>
            <person name="Lutzoni F."/>
            <person name="Magnuson J."/>
            <person name="Mondo S."/>
            <person name="Nolan M."/>
            <person name="Ohm R."/>
            <person name="Pangilinan J."/>
            <person name="Park H.-J."/>
            <person name="Ramirez L."/>
            <person name="Alfaro M."/>
            <person name="Sun H."/>
            <person name="Tritt A."/>
            <person name="Yoshinaga Y."/>
            <person name="Zwiers L.-H."/>
            <person name="Turgeon B."/>
            <person name="Goodwin S."/>
            <person name="Spatafora J."/>
            <person name="Crous P."/>
            <person name="Grigoriev I."/>
        </authorList>
    </citation>
    <scope>NUCLEOTIDE SEQUENCE</scope>
    <source>
        <strain evidence="5">SCOH1-5</strain>
    </source>
</reference>
<dbReference type="PROSITE" id="PS50088">
    <property type="entry name" value="ANK_REPEAT"/>
    <property type="match status" value="2"/>
</dbReference>
<dbReference type="InterPro" id="IPR036770">
    <property type="entry name" value="Ankyrin_rpt-contain_sf"/>
</dbReference>
<dbReference type="InterPro" id="IPR002110">
    <property type="entry name" value="Ankyrin_rpt"/>
</dbReference>
<dbReference type="EMBL" id="ML992665">
    <property type="protein sequence ID" value="KAF2215798.1"/>
    <property type="molecule type" value="Genomic_DNA"/>
</dbReference>
<dbReference type="AlphaFoldDB" id="A0A6A6FRL1"/>
<evidence type="ECO:0000256" key="2">
    <source>
        <dbReference type="ARBA" id="ARBA00022737"/>
    </source>
</evidence>
<dbReference type="PANTHER" id="PTHR24136:SF15">
    <property type="entry name" value="ANK_REP_REGION DOMAIN-CONTAINING PROTEIN"/>
    <property type="match status" value="1"/>
</dbReference>
<name>A0A6A6FRL1_9PEZI</name>
<keyword evidence="6" id="KW-1185">Reference proteome</keyword>
<dbReference type="SMART" id="SM00248">
    <property type="entry name" value="ANK"/>
    <property type="match status" value="2"/>
</dbReference>
<dbReference type="Pfam" id="PF12796">
    <property type="entry name" value="Ank_2"/>
    <property type="match status" value="1"/>
</dbReference>
<dbReference type="PROSITE" id="PS50297">
    <property type="entry name" value="ANK_REP_REGION"/>
    <property type="match status" value="2"/>
</dbReference>
<feature type="repeat" description="ANK" evidence="4">
    <location>
        <begin position="26"/>
        <end position="58"/>
    </location>
</feature>
<dbReference type="InterPro" id="IPR051573">
    <property type="entry name" value="Ankyrin-SOCS_box_domain"/>
</dbReference>
<dbReference type="GO" id="GO:0045732">
    <property type="term" value="P:positive regulation of protein catabolic process"/>
    <property type="evidence" value="ECO:0007669"/>
    <property type="project" value="TreeGrafter"/>
</dbReference>
<feature type="non-terminal residue" evidence="5">
    <location>
        <position position="1"/>
    </location>
</feature>
<protein>
    <submittedName>
        <fullName evidence="5">Uncharacterized protein</fullName>
    </submittedName>
</protein>
<sequence>AAVTGAKDIILRLLEMGIIASSETDRTLMPLHAACYNGHLDCAKLLIQSGMNINCRDEFGGTALMRAAVGGRTEIVRWLLDSGA</sequence>
<comment type="similarity">
    <text evidence="1">Belongs to the ankyrin SOCS box (ASB) family.</text>
</comment>
<evidence type="ECO:0000256" key="1">
    <source>
        <dbReference type="ARBA" id="ARBA00005949"/>
    </source>
</evidence>
<dbReference type="GO" id="GO:0016567">
    <property type="term" value="P:protein ubiquitination"/>
    <property type="evidence" value="ECO:0007669"/>
    <property type="project" value="TreeGrafter"/>
</dbReference>
<feature type="repeat" description="ANK" evidence="4">
    <location>
        <begin position="59"/>
        <end position="84"/>
    </location>
</feature>
<accession>A0A6A6FRL1</accession>
<dbReference type="OrthoDB" id="3632592at2759"/>
<gene>
    <name evidence="5" type="ORF">CERZMDRAFT_18765</name>
</gene>
<keyword evidence="2" id="KW-0677">Repeat</keyword>
<evidence type="ECO:0000256" key="4">
    <source>
        <dbReference type="PROSITE-ProRule" id="PRU00023"/>
    </source>
</evidence>
<dbReference type="PANTHER" id="PTHR24136">
    <property type="entry name" value="SOWAH (DROSOPHILA) HOMOLOG"/>
    <property type="match status" value="1"/>
</dbReference>
<organism evidence="5 6">
    <name type="scientific">Cercospora zeae-maydis SCOH1-5</name>
    <dbReference type="NCBI Taxonomy" id="717836"/>
    <lineage>
        <taxon>Eukaryota</taxon>
        <taxon>Fungi</taxon>
        <taxon>Dikarya</taxon>
        <taxon>Ascomycota</taxon>
        <taxon>Pezizomycotina</taxon>
        <taxon>Dothideomycetes</taxon>
        <taxon>Dothideomycetidae</taxon>
        <taxon>Mycosphaerellales</taxon>
        <taxon>Mycosphaerellaceae</taxon>
        <taxon>Cercospora</taxon>
    </lineage>
</organism>
<proteinExistence type="inferred from homology"/>
<evidence type="ECO:0000256" key="3">
    <source>
        <dbReference type="ARBA" id="ARBA00023043"/>
    </source>
</evidence>
<keyword evidence="3 4" id="KW-0040">ANK repeat</keyword>
<dbReference type="SUPFAM" id="SSF48403">
    <property type="entry name" value="Ankyrin repeat"/>
    <property type="match status" value="1"/>
</dbReference>
<feature type="non-terminal residue" evidence="5">
    <location>
        <position position="84"/>
    </location>
</feature>